<dbReference type="InterPro" id="IPR028082">
    <property type="entry name" value="Peripla_BP_I"/>
</dbReference>
<name>A0A1V4DFG9_9ENTE</name>
<protein>
    <recommendedName>
        <fullName evidence="2">Periplasmic binding protein/LacI sugar binding domain-containing protein</fullName>
    </recommendedName>
</protein>
<dbReference type="InterPro" id="IPR001761">
    <property type="entry name" value="Peripla_BP/Lac1_sug-bd_dom"/>
</dbReference>
<proteinExistence type="predicted"/>
<evidence type="ECO:0000313" key="3">
    <source>
        <dbReference type="EMBL" id="OPF87232.1"/>
    </source>
</evidence>
<dbReference type="EMBL" id="MVAB01000001">
    <property type="protein sequence ID" value="OPF87232.1"/>
    <property type="molecule type" value="Genomic_DNA"/>
</dbReference>
<dbReference type="Proteomes" id="UP000189970">
    <property type="component" value="Unassembled WGS sequence"/>
</dbReference>
<gene>
    <name evidence="3" type="ORF">BW731_02895</name>
</gene>
<dbReference type="Gene3D" id="3.40.50.2300">
    <property type="match status" value="2"/>
</dbReference>
<accession>A0A1V4DFG9</accession>
<keyword evidence="1" id="KW-0678">Repressor</keyword>
<evidence type="ECO:0000259" key="2">
    <source>
        <dbReference type="Pfam" id="PF00532"/>
    </source>
</evidence>
<evidence type="ECO:0000256" key="1">
    <source>
        <dbReference type="ARBA" id="ARBA00022491"/>
    </source>
</evidence>
<dbReference type="Pfam" id="PF00532">
    <property type="entry name" value="Peripla_BP_1"/>
    <property type="match status" value="1"/>
</dbReference>
<dbReference type="AlphaFoldDB" id="A0A1V4DFG9"/>
<evidence type="ECO:0000313" key="4">
    <source>
        <dbReference type="Proteomes" id="UP000189970"/>
    </source>
</evidence>
<comment type="caution">
    <text evidence="3">The sequence shown here is derived from an EMBL/GenBank/DDBJ whole genome shotgun (WGS) entry which is preliminary data.</text>
</comment>
<organism evidence="3 4">
    <name type="scientific">Vagococcus martis</name>
    <dbReference type="NCBI Taxonomy" id="1768210"/>
    <lineage>
        <taxon>Bacteria</taxon>
        <taxon>Bacillati</taxon>
        <taxon>Bacillota</taxon>
        <taxon>Bacilli</taxon>
        <taxon>Lactobacillales</taxon>
        <taxon>Enterococcaceae</taxon>
        <taxon>Vagococcus</taxon>
    </lineage>
</organism>
<feature type="domain" description="Periplasmic binding protein/LacI sugar binding" evidence="2">
    <location>
        <begin position="7"/>
        <end position="146"/>
    </location>
</feature>
<keyword evidence="4" id="KW-1185">Reference proteome</keyword>
<dbReference type="GO" id="GO:0000976">
    <property type="term" value="F:transcription cis-regulatory region binding"/>
    <property type="evidence" value="ECO:0007669"/>
    <property type="project" value="TreeGrafter"/>
</dbReference>
<dbReference type="RefSeq" id="WP_143592729.1">
    <property type="nucleotide sequence ID" value="NZ_MVAB01000001.1"/>
</dbReference>
<reference evidence="3 4" key="1">
    <citation type="submission" date="2017-02" db="EMBL/GenBank/DDBJ databases">
        <title>Vagococcus cremeus sp. nov., isolated from the small intestine of a marten, Martes flavigula.</title>
        <authorList>
            <person name="Tak E.J."/>
            <person name="Bae J.-W."/>
        </authorList>
    </citation>
    <scope>NUCLEOTIDE SEQUENCE [LARGE SCALE GENOMIC DNA]</scope>
    <source>
        <strain evidence="3 4">D7T301</strain>
    </source>
</reference>
<dbReference type="PANTHER" id="PTHR30146">
    <property type="entry name" value="LACI-RELATED TRANSCRIPTIONAL REPRESSOR"/>
    <property type="match status" value="1"/>
</dbReference>
<sequence length="155" mass="17618">MNRSNLVIFIVPTTQTPFFAELTYQMQRALKKANFKMILCTSNNDIQEELEYIQMSREQKAAGIITISYSDFSENLINDLLIVSIEKQISETIPCVSSDNYMGGRLAARKLVDSGASCLLIITRTTDKTITNYGERTRGFVDYCKENNISYLETN</sequence>
<dbReference type="GO" id="GO:0003700">
    <property type="term" value="F:DNA-binding transcription factor activity"/>
    <property type="evidence" value="ECO:0007669"/>
    <property type="project" value="TreeGrafter"/>
</dbReference>
<dbReference type="PANTHER" id="PTHR30146:SF95">
    <property type="entry name" value="RIBOSE OPERON REPRESSOR"/>
    <property type="match status" value="1"/>
</dbReference>
<dbReference type="SUPFAM" id="SSF53822">
    <property type="entry name" value="Periplasmic binding protein-like I"/>
    <property type="match status" value="1"/>
</dbReference>